<keyword evidence="2" id="KW-0472">Membrane</keyword>
<dbReference type="NCBIfam" id="TIGR04222">
    <property type="entry name" value="near_uncomplex"/>
    <property type="match status" value="1"/>
</dbReference>
<dbReference type="RefSeq" id="WP_111739524.1">
    <property type="nucleotide sequence ID" value="NZ_LR698987.1"/>
</dbReference>
<keyword evidence="4" id="KW-1185">Reference proteome</keyword>
<evidence type="ECO:0000313" key="4">
    <source>
        <dbReference type="Proteomes" id="UP000249005"/>
    </source>
</evidence>
<sequence>MAWSFTSNPFISMYGPLFLVVYYVLVIALWQLTKALLKNWPRLPKETLLPNANISPCFIAWLMHRKDGVLLQGMGVLLQRGYLEKGKKLDYYRAAKTSDSELEDSERRLLAHFSKAKYAFTVNGLIDRISNEYEQQAREEGLILSERQLRTQFRIALGGGLLIFALAVYKIWVALMTGHSNVLFLAISAPILAIAYYLRFKPRDRIVNSPKGRALLDYYLTQLSHLSNREGAQAWLYLVLVGTVSIDSFFMTSYARHVNSGSAGSGGDGSPSSSDSGGDSGSGGDGGGSGCGGCGGGD</sequence>
<dbReference type="EMBL" id="LS483470">
    <property type="protein sequence ID" value="SQI36961.1"/>
    <property type="molecule type" value="Genomic_DNA"/>
</dbReference>
<dbReference type="KEGG" id="lri:NCTC12151_00947"/>
<protein>
    <submittedName>
        <fullName evidence="3">Uncharacterized conserved protein</fullName>
    </submittedName>
</protein>
<feature type="transmembrane region" description="Helical" evidence="2">
    <location>
        <begin position="181"/>
        <end position="198"/>
    </location>
</feature>
<name>A0A2X4UDS5_9GAMM</name>
<feature type="transmembrane region" description="Helical" evidence="2">
    <location>
        <begin position="12"/>
        <end position="32"/>
    </location>
</feature>
<dbReference type="OrthoDB" id="482717at2"/>
<feature type="region of interest" description="Disordered" evidence="1">
    <location>
        <begin position="261"/>
        <end position="298"/>
    </location>
</feature>
<accession>A0A2X4UDS5</accession>
<keyword evidence="2" id="KW-1133">Transmembrane helix</keyword>
<feature type="transmembrane region" description="Helical" evidence="2">
    <location>
        <begin position="155"/>
        <end position="175"/>
    </location>
</feature>
<evidence type="ECO:0000256" key="1">
    <source>
        <dbReference type="SAM" id="MobiDB-lite"/>
    </source>
</evidence>
<dbReference type="Proteomes" id="UP000249005">
    <property type="component" value="Chromosome 1"/>
</dbReference>
<proteinExistence type="predicted"/>
<evidence type="ECO:0000313" key="3">
    <source>
        <dbReference type="EMBL" id="SQI36961.1"/>
    </source>
</evidence>
<organism evidence="3 4">
    <name type="scientific">Leminorella richardii</name>
    <dbReference type="NCBI Taxonomy" id="158841"/>
    <lineage>
        <taxon>Bacteria</taxon>
        <taxon>Pseudomonadati</taxon>
        <taxon>Pseudomonadota</taxon>
        <taxon>Gammaproteobacteria</taxon>
        <taxon>Enterobacterales</taxon>
        <taxon>Budviciaceae</taxon>
        <taxon>Leminorella</taxon>
    </lineage>
</organism>
<evidence type="ECO:0000256" key="2">
    <source>
        <dbReference type="SAM" id="Phobius"/>
    </source>
</evidence>
<feature type="compositionally biased region" description="Gly residues" evidence="1">
    <location>
        <begin position="278"/>
        <end position="298"/>
    </location>
</feature>
<gene>
    <name evidence="3" type="ORF">NCTC12151_00947</name>
</gene>
<keyword evidence="2" id="KW-0812">Transmembrane</keyword>
<dbReference type="InterPro" id="IPR026467">
    <property type="entry name" value="Ser/Gly_Cys_C_dom"/>
</dbReference>
<dbReference type="AlphaFoldDB" id="A0A2X4UDS5"/>
<reference evidence="3 4" key="1">
    <citation type="submission" date="2018-06" db="EMBL/GenBank/DDBJ databases">
        <authorList>
            <consortium name="Pathogen Informatics"/>
            <person name="Doyle S."/>
        </authorList>
    </citation>
    <scope>NUCLEOTIDE SEQUENCE [LARGE SCALE GENOMIC DNA]</scope>
    <source>
        <strain evidence="3 4">NCTC12151</strain>
    </source>
</reference>